<evidence type="ECO:0000256" key="2">
    <source>
        <dbReference type="SAM" id="Phobius"/>
    </source>
</evidence>
<name>A0A016WW76_9BILA</name>
<dbReference type="Proteomes" id="UP000024635">
    <property type="component" value="Unassembled WGS sequence"/>
</dbReference>
<accession>A0A016WW76</accession>
<evidence type="ECO:0000313" key="4">
    <source>
        <dbReference type="Proteomes" id="UP000024635"/>
    </source>
</evidence>
<feature type="transmembrane region" description="Helical" evidence="2">
    <location>
        <begin position="20"/>
        <end position="41"/>
    </location>
</feature>
<sequence>MELILDDVEDPHSESGEDQIALLSITRSSYLFVLFSVMVLCANRHRKLVGSKCMRVLVFLVAVGAVFAGYENQNSGYETAEQQQPAPQYPMTSDGGDQQGYNSDGRANDAPPPQYKGGNGGGVPGVSTPDIKIKVPGVDTPDLPGPVEVKPQPPVEVNPQPPVEVKPNPPVYPKPSYPAPGPAPYKDSGSQYPSNQNYEQGEKAYPAPTVYAQGGDGLAYSNDVRLRARRF</sequence>
<protein>
    <submittedName>
        <fullName evidence="3">Uncharacterized protein</fullName>
    </submittedName>
</protein>
<feature type="compositionally biased region" description="Polar residues" evidence="1">
    <location>
        <begin position="188"/>
        <end position="199"/>
    </location>
</feature>
<organism evidence="3 4">
    <name type="scientific">Ancylostoma ceylanicum</name>
    <dbReference type="NCBI Taxonomy" id="53326"/>
    <lineage>
        <taxon>Eukaryota</taxon>
        <taxon>Metazoa</taxon>
        <taxon>Ecdysozoa</taxon>
        <taxon>Nematoda</taxon>
        <taxon>Chromadorea</taxon>
        <taxon>Rhabditida</taxon>
        <taxon>Rhabditina</taxon>
        <taxon>Rhabditomorpha</taxon>
        <taxon>Strongyloidea</taxon>
        <taxon>Ancylostomatidae</taxon>
        <taxon>Ancylostomatinae</taxon>
        <taxon>Ancylostoma</taxon>
    </lineage>
</organism>
<comment type="caution">
    <text evidence="3">The sequence shown here is derived from an EMBL/GenBank/DDBJ whole genome shotgun (WGS) entry which is preliminary data.</text>
</comment>
<keyword evidence="2" id="KW-1133">Transmembrane helix</keyword>
<dbReference type="STRING" id="53326.A0A016WW76"/>
<proteinExistence type="predicted"/>
<feature type="compositionally biased region" description="Polar residues" evidence="1">
    <location>
        <begin position="77"/>
        <end position="86"/>
    </location>
</feature>
<reference evidence="4" key="1">
    <citation type="journal article" date="2015" name="Nat. Genet.">
        <title>The genome and transcriptome of the zoonotic hookworm Ancylostoma ceylanicum identify infection-specific gene families.</title>
        <authorList>
            <person name="Schwarz E.M."/>
            <person name="Hu Y."/>
            <person name="Antoshechkin I."/>
            <person name="Miller M.M."/>
            <person name="Sternberg P.W."/>
            <person name="Aroian R.V."/>
        </authorList>
    </citation>
    <scope>NUCLEOTIDE SEQUENCE</scope>
    <source>
        <strain evidence="4">HY135</strain>
    </source>
</reference>
<keyword evidence="4" id="KW-1185">Reference proteome</keyword>
<evidence type="ECO:0000313" key="3">
    <source>
        <dbReference type="EMBL" id="EYC43288.1"/>
    </source>
</evidence>
<gene>
    <name evidence="3" type="primary">Acey_s0498.g2535</name>
    <name evidence="3" type="ORF">Y032_0498g2535</name>
</gene>
<dbReference type="AlphaFoldDB" id="A0A016WW76"/>
<feature type="compositionally biased region" description="Pro residues" evidence="1">
    <location>
        <begin position="151"/>
        <end position="183"/>
    </location>
</feature>
<keyword evidence="2" id="KW-0812">Transmembrane</keyword>
<feature type="region of interest" description="Disordered" evidence="1">
    <location>
        <begin position="77"/>
        <end position="217"/>
    </location>
</feature>
<evidence type="ECO:0000256" key="1">
    <source>
        <dbReference type="SAM" id="MobiDB-lite"/>
    </source>
</evidence>
<dbReference type="OrthoDB" id="5866561at2759"/>
<keyword evidence="2" id="KW-0472">Membrane</keyword>
<dbReference type="EMBL" id="JARK01000098">
    <property type="protein sequence ID" value="EYC43288.1"/>
    <property type="molecule type" value="Genomic_DNA"/>
</dbReference>